<evidence type="ECO:0000256" key="1">
    <source>
        <dbReference type="ARBA" id="ARBA00022741"/>
    </source>
</evidence>
<keyword evidence="1 3" id="KW-0547">Nucleotide-binding</keyword>
<keyword evidence="2 3" id="KW-0342">GTP-binding</keyword>
<evidence type="ECO:0000256" key="3">
    <source>
        <dbReference type="PIRSR" id="PIRSR606689-1"/>
    </source>
</evidence>
<organism evidence="4 5">
    <name type="scientific">Trifolium medium</name>
    <dbReference type="NCBI Taxonomy" id="97028"/>
    <lineage>
        <taxon>Eukaryota</taxon>
        <taxon>Viridiplantae</taxon>
        <taxon>Streptophyta</taxon>
        <taxon>Embryophyta</taxon>
        <taxon>Tracheophyta</taxon>
        <taxon>Spermatophyta</taxon>
        <taxon>Magnoliopsida</taxon>
        <taxon>eudicotyledons</taxon>
        <taxon>Gunneridae</taxon>
        <taxon>Pentapetalae</taxon>
        <taxon>rosids</taxon>
        <taxon>fabids</taxon>
        <taxon>Fabales</taxon>
        <taxon>Fabaceae</taxon>
        <taxon>Papilionoideae</taxon>
        <taxon>50 kb inversion clade</taxon>
        <taxon>NPAAA clade</taxon>
        <taxon>Hologalegina</taxon>
        <taxon>IRL clade</taxon>
        <taxon>Trifolieae</taxon>
        <taxon>Trifolium</taxon>
    </lineage>
</organism>
<dbReference type="Gene3D" id="3.40.50.300">
    <property type="entry name" value="P-loop containing nucleotide triphosphate hydrolases"/>
    <property type="match status" value="1"/>
</dbReference>
<reference evidence="4 5" key="1">
    <citation type="journal article" date="2018" name="Front. Plant Sci.">
        <title>Red Clover (Trifolium pratense) and Zigzag Clover (T. medium) - A Picture of Genomic Similarities and Differences.</title>
        <authorList>
            <person name="Dluhosova J."/>
            <person name="Istvanek J."/>
            <person name="Nedelnik J."/>
            <person name="Repkova J."/>
        </authorList>
    </citation>
    <scope>NUCLEOTIDE SEQUENCE [LARGE SCALE GENOMIC DNA]</scope>
    <source>
        <strain evidence="5">cv. 10/8</strain>
        <tissue evidence="4">Leaf</tissue>
    </source>
</reference>
<dbReference type="InterPro" id="IPR027417">
    <property type="entry name" value="P-loop_NTPase"/>
</dbReference>
<name>A0A392MA65_9FABA</name>
<protein>
    <submittedName>
        <fullName evidence="4">Uncharacterized protein</fullName>
    </submittedName>
</protein>
<dbReference type="Proteomes" id="UP000265520">
    <property type="component" value="Unassembled WGS sequence"/>
</dbReference>
<gene>
    <name evidence="4" type="ORF">A2U01_0004825</name>
</gene>
<dbReference type="EMBL" id="LXQA010006079">
    <property type="protein sequence ID" value="MCH83995.1"/>
    <property type="molecule type" value="Genomic_DNA"/>
</dbReference>
<evidence type="ECO:0000256" key="2">
    <source>
        <dbReference type="ARBA" id="ARBA00023134"/>
    </source>
</evidence>
<feature type="binding site" evidence="3">
    <location>
        <begin position="26"/>
        <end position="29"/>
    </location>
    <ligand>
        <name>GTP</name>
        <dbReference type="ChEBI" id="CHEBI:37565"/>
    </ligand>
</feature>
<comment type="caution">
    <text evidence="4">The sequence shown here is derived from an EMBL/GenBank/DDBJ whole genome shotgun (WGS) entry which is preliminary data.</text>
</comment>
<dbReference type="AlphaFoldDB" id="A0A392MA65"/>
<sequence length="80" mass="9049">MNEAKMLLHQYLRDDSLHEPILVVGNKVDMPEAVSRHELCGRLDLFNIDRPVVEVFMCSNLGSFGYTGALEWLSGFLPNV</sequence>
<dbReference type="SUPFAM" id="SSF52540">
    <property type="entry name" value="P-loop containing nucleoside triphosphate hydrolases"/>
    <property type="match status" value="1"/>
</dbReference>
<dbReference type="GO" id="GO:0003924">
    <property type="term" value="F:GTPase activity"/>
    <property type="evidence" value="ECO:0007669"/>
    <property type="project" value="InterPro"/>
</dbReference>
<accession>A0A392MA65</accession>
<evidence type="ECO:0000313" key="5">
    <source>
        <dbReference type="Proteomes" id="UP000265520"/>
    </source>
</evidence>
<proteinExistence type="predicted"/>
<dbReference type="InterPro" id="IPR006689">
    <property type="entry name" value="Small_GTPase_ARF/SAR"/>
</dbReference>
<dbReference type="Pfam" id="PF00025">
    <property type="entry name" value="Arf"/>
    <property type="match status" value="1"/>
</dbReference>
<evidence type="ECO:0000313" key="4">
    <source>
        <dbReference type="EMBL" id="MCH83995.1"/>
    </source>
</evidence>
<keyword evidence="5" id="KW-1185">Reference proteome</keyword>
<dbReference type="GO" id="GO:0005525">
    <property type="term" value="F:GTP binding"/>
    <property type="evidence" value="ECO:0007669"/>
    <property type="project" value="UniProtKB-KW"/>
</dbReference>